<dbReference type="PROSITE" id="PS50949">
    <property type="entry name" value="HTH_GNTR"/>
    <property type="match status" value="1"/>
</dbReference>
<evidence type="ECO:0000256" key="1">
    <source>
        <dbReference type="ARBA" id="ARBA00023015"/>
    </source>
</evidence>
<evidence type="ECO:0000256" key="4">
    <source>
        <dbReference type="SAM" id="MobiDB-lite"/>
    </source>
</evidence>
<keyword evidence="1" id="KW-0805">Transcription regulation</keyword>
<feature type="compositionally biased region" description="Basic residues" evidence="4">
    <location>
        <begin position="34"/>
        <end position="47"/>
    </location>
</feature>
<evidence type="ECO:0000256" key="3">
    <source>
        <dbReference type="ARBA" id="ARBA00023163"/>
    </source>
</evidence>
<dbReference type="Pfam" id="PF00392">
    <property type="entry name" value="GntR"/>
    <property type="match status" value="1"/>
</dbReference>
<reference evidence="7" key="1">
    <citation type="submission" date="2017-09" db="EMBL/GenBank/DDBJ databases">
        <title>Genome sequence of Nannocystis excedens DSM 71.</title>
        <authorList>
            <person name="Blom J."/>
        </authorList>
    </citation>
    <scope>NUCLEOTIDE SEQUENCE [LARGE SCALE GENOMIC DNA]</scope>
    <source>
        <strain evidence="7">type strain: E19</strain>
    </source>
</reference>
<dbReference type="InterPro" id="IPR011711">
    <property type="entry name" value="GntR_C"/>
</dbReference>
<protein>
    <submittedName>
        <fullName evidence="6">Putative L-lactate dehydrogenase operon regulatory protein</fullName>
    </submittedName>
</protein>
<gene>
    <name evidence="6" type="primary">lldR_4</name>
    <name evidence="6" type="ORF">HDIA_4560</name>
</gene>
<accession>A0A2C9DE65</accession>
<evidence type="ECO:0000259" key="5">
    <source>
        <dbReference type="PROSITE" id="PS50949"/>
    </source>
</evidence>
<evidence type="ECO:0000256" key="2">
    <source>
        <dbReference type="ARBA" id="ARBA00023125"/>
    </source>
</evidence>
<dbReference type="SUPFAM" id="SSF48008">
    <property type="entry name" value="GntR ligand-binding domain-like"/>
    <property type="match status" value="1"/>
</dbReference>
<keyword evidence="7" id="KW-1185">Reference proteome</keyword>
<dbReference type="SUPFAM" id="SSF46785">
    <property type="entry name" value="Winged helix' DNA-binding domain"/>
    <property type="match status" value="1"/>
</dbReference>
<feature type="domain" description="HTH gntR-type" evidence="5">
    <location>
        <begin position="45"/>
        <end position="115"/>
    </location>
</feature>
<dbReference type="Proteomes" id="UP000223606">
    <property type="component" value="Chromosome 1"/>
</dbReference>
<dbReference type="InterPro" id="IPR000524">
    <property type="entry name" value="Tscrpt_reg_HTH_GntR"/>
</dbReference>
<dbReference type="InterPro" id="IPR036388">
    <property type="entry name" value="WH-like_DNA-bd_sf"/>
</dbReference>
<evidence type="ECO:0000313" key="6">
    <source>
        <dbReference type="EMBL" id="SON58101.1"/>
    </source>
</evidence>
<dbReference type="PANTHER" id="PTHR43537">
    <property type="entry name" value="TRANSCRIPTIONAL REGULATOR, GNTR FAMILY"/>
    <property type="match status" value="1"/>
</dbReference>
<dbReference type="PANTHER" id="PTHR43537:SF5">
    <property type="entry name" value="UXU OPERON TRANSCRIPTIONAL REGULATOR"/>
    <property type="match status" value="1"/>
</dbReference>
<dbReference type="AlphaFoldDB" id="A0A2C9DE65"/>
<dbReference type="Gene3D" id="1.20.120.530">
    <property type="entry name" value="GntR ligand-binding domain-like"/>
    <property type="match status" value="1"/>
</dbReference>
<dbReference type="Gene3D" id="1.10.10.10">
    <property type="entry name" value="Winged helix-like DNA-binding domain superfamily/Winged helix DNA-binding domain"/>
    <property type="match status" value="1"/>
</dbReference>
<keyword evidence="2" id="KW-0238">DNA-binding</keyword>
<dbReference type="CDD" id="cd07377">
    <property type="entry name" value="WHTH_GntR"/>
    <property type="match status" value="1"/>
</dbReference>
<dbReference type="KEGG" id="hdi:HDIA_4560"/>
<evidence type="ECO:0000313" key="7">
    <source>
        <dbReference type="Proteomes" id="UP000223606"/>
    </source>
</evidence>
<dbReference type="InterPro" id="IPR036390">
    <property type="entry name" value="WH_DNA-bd_sf"/>
</dbReference>
<dbReference type="InterPro" id="IPR008920">
    <property type="entry name" value="TF_FadR/GntR_C"/>
</dbReference>
<dbReference type="SMART" id="SM00895">
    <property type="entry name" value="FCD"/>
    <property type="match status" value="1"/>
</dbReference>
<dbReference type="Pfam" id="PF07729">
    <property type="entry name" value="FCD"/>
    <property type="match status" value="1"/>
</dbReference>
<dbReference type="GO" id="GO:0003700">
    <property type="term" value="F:DNA-binding transcription factor activity"/>
    <property type="evidence" value="ECO:0007669"/>
    <property type="project" value="InterPro"/>
</dbReference>
<sequence>MIDVEDLRDQTLPVPERPEASLTAMPKEPAQAQNRRHPALGTRRRKRPDLLADQIRGQIADNGLKPGDRLPPDWLKPELRGVARGTLREALKVLEFQGLVTTRTGPGGGVFVSEVSADQALQVIDNLFLFRPPSIADIQHLRRVVEPELAASLAGRLSEEDFLVLRDKIGLLEAEPATPEDEERQRRAELDFHIELARRAPNALVGFMTLLLLSLLRDRADFQDVPDSPARMAADSGLDHRIRLIRALHSGEAGRSRAAMEALLENADRFGHEAASHRRD</sequence>
<feature type="region of interest" description="Disordered" evidence="4">
    <location>
        <begin position="1"/>
        <end position="48"/>
    </location>
</feature>
<dbReference type="RefSeq" id="WP_245884045.1">
    <property type="nucleotide sequence ID" value="NZ_LT960614.1"/>
</dbReference>
<keyword evidence="3" id="KW-0804">Transcription</keyword>
<dbReference type="GO" id="GO:0003677">
    <property type="term" value="F:DNA binding"/>
    <property type="evidence" value="ECO:0007669"/>
    <property type="project" value="UniProtKB-KW"/>
</dbReference>
<organism evidence="6 7">
    <name type="scientific">Hartmannibacter diazotrophicus</name>
    <dbReference type="NCBI Taxonomy" id="1482074"/>
    <lineage>
        <taxon>Bacteria</taxon>
        <taxon>Pseudomonadati</taxon>
        <taxon>Pseudomonadota</taxon>
        <taxon>Alphaproteobacteria</taxon>
        <taxon>Hyphomicrobiales</taxon>
        <taxon>Pleomorphomonadaceae</taxon>
        <taxon>Hartmannibacter</taxon>
    </lineage>
</organism>
<proteinExistence type="predicted"/>
<dbReference type="EMBL" id="LT960614">
    <property type="protein sequence ID" value="SON58101.1"/>
    <property type="molecule type" value="Genomic_DNA"/>
</dbReference>
<dbReference type="SMART" id="SM00345">
    <property type="entry name" value="HTH_GNTR"/>
    <property type="match status" value="1"/>
</dbReference>
<name>A0A2C9DE65_9HYPH</name>